<comment type="similarity">
    <text evidence="2 5">Belongs to the prokaryotic/mitochondrial release factor family.</text>
</comment>
<keyword evidence="5" id="KW-0963">Cytoplasm</keyword>
<dbReference type="PANTHER" id="PTHR43804">
    <property type="entry name" value="LD18447P"/>
    <property type="match status" value="1"/>
</dbReference>
<dbReference type="SMART" id="SM00937">
    <property type="entry name" value="PCRF"/>
    <property type="match status" value="1"/>
</dbReference>
<dbReference type="Gene3D" id="3.30.70.1660">
    <property type="match status" value="1"/>
</dbReference>
<dbReference type="HAMAP" id="MF_00093">
    <property type="entry name" value="Rel_fac_1"/>
    <property type="match status" value="1"/>
</dbReference>
<dbReference type="RefSeq" id="WP_277576341.1">
    <property type="nucleotide sequence ID" value="NZ_JANRMI010000001.1"/>
</dbReference>
<evidence type="ECO:0000256" key="6">
    <source>
        <dbReference type="NCBIfam" id="TIGR00019"/>
    </source>
</evidence>
<evidence type="ECO:0000256" key="5">
    <source>
        <dbReference type="HAMAP-Rule" id="MF_00093"/>
    </source>
</evidence>
<comment type="PTM">
    <text evidence="5">Methylated by PrmC. Methylation increases the termination efficiency of RF1.</text>
</comment>
<proteinExistence type="inferred from homology"/>
<feature type="domain" description="Prokaryotic-type class I peptide chain release factors" evidence="7">
    <location>
        <begin position="226"/>
        <end position="242"/>
    </location>
</feature>
<sequence length="357" mass="40040">MFSKLAEVESRYEEVNMSLQRPDIASNQTQYRALMKELGSLEKIVLVYRDFKKKTANLKDSKELFTAEQDPEMREMIREEIKELEAELPSLEDQLKILLIPKDPNDDKNIILEIRAGAGGDEASLFADELFRGYVHYASSQGWKVEMLSFSEGNVGGAKEIIASVSGDSVYSKLKYESGVHRVQRVPKTEAAGRIHTSTVTVAVIPEVEINEVKIPMSDVRIETMRSQGSGGQSVNRTESAVRVVHIPTGIDVKCQEGKSQHANRDRAFQILYAKLQQIEDDKARKEASDVRLEQIGTGDRSERIRTYNFPQTRITDHRIGLTIHQLDSVMAGSFGLLIDPLVANFQAEALKKQTSA</sequence>
<reference evidence="8" key="1">
    <citation type="submission" date="2022-08" db="EMBL/GenBank/DDBJ databases">
        <title>Novel Bdellovibrio Species Isolated from Svalbard: Designation Bdellovibrio svalbardensis.</title>
        <authorList>
            <person name="Mitchell R.J."/>
            <person name="Choi S.Y."/>
        </authorList>
    </citation>
    <scope>NUCLEOTIDE SEQUENCE</scope>
    <source>
        <strain evidence="8">PAP01</strain>
    </source>
</reference>
<keyword evidence="4 5" id="KW-0648">Protein biosynthesis</keyword>
<dbReference type="Gene3D" id="6.10.140.1950">
    <property type="match status" value="1"/>
</dbReference>
<dbReference type="InterPro" id="IPR005139">
    <property type="entry name" value="PCRF"/>
</dbReference>
<gene>
    <name evidence="5 8" type="primary">prfA</name>
    <name evidence="8" type="ORF">NWE73_00690</name>
</gene>
<accession>A0ABT6DDG5</accession>
<feature type="modified residue" description="N5-methylglutamine" evidence="5">
    <location>
        <position position="233"/>
    </location>
</feature>
<organism evidence="8 9">
    <name type="scientific">Bdellovibrio svalbardensis</name>
    <dbReference type="NCBI Taxonomy" id="2972972"/>
    <lineage>
        <taxon>Bacteria</taxon>
        <taxon>Pseudomonadati</taxon>
        <taxon>Bdellovibrionota</taxon>
        <taxon>Bdellovibrionia</taxon>
        <taxon>Bdellovibrionales</taxon>
        <taxon>Pseudobdellovibrionaceae</taxon>
        <taxon>Bdellovibrio</taxon>
    </lineage>
</organism>
<dbReference type="InterPro" id="IPR004373">
    <property type="entry name" value="RF-1"/>
</dbReference>
<dbReference type="Pfam" id="PF00472">
    <property type="entry name" value="RF-1"/>
    <property type="match status" value="1"/>
</dbReference>
<dbReference type="Proteomes" id="UP001152321">
    <property type="component" value="Unassembled WGS sequence"/>
</dbReference>
<comment type="caution">
    <text evidence="8">The sequence shown here is derived from an EMBL/GenBank/DDBJ whole genome shotgun (WGS) entry which is preliminary data.</text>
</comment>
<name>A0ABT6DDG5_9BACT</name>
<dbReference type="NCBIfam" id="TIGR00019">
    <property type="entry name" value="prfA"/>
    <property type="match status" value="1"/>
</dbReference>
<dbReference type="PROSITE" id="PS00745">
    <property type="entry name" value="RF_PROK_I"/>
    <property type="match status" value="1"/>
</dbReference>
<evidence type="ECO:0000313" key="8">
    <source>
        <dbReference type="EMBL" id="MDG0814857.1"/>
    </source>
</evidence>
<protein>
    <recommendedName>
        <fullName evidence="5 6">Peptide chain release factor 1</fullName>
        <shortName evidence="5">RF-1</shortName>
    </recommendedName>
</protein>
<evidence type="ECO:0000256" key="1">
    <source>
        <dbReference type="ARBA" id="ARBA00002986"/>
    </source>
</evidence>
<evidence type="ECO:0000256" key="4">
    <source>
        <dbReference type="ARBA" id="ARBA00022917"/>
    </source>
</evidence>
<evidence type="ECO:0000313" key="9">
    <source>
        <dbReference type="Proteomes" id="UP001152321"/>
    </source>
</evidence>
<dbReference type="Gene3D" id="3.30.160.20">
    <property type="match status" value="1"/>
</dbReference>
<evidence type="ECO:0000259" key="7">
    <source>
        <dbReference type="PROSITE" id="PS00745"/>
    </source>
</evidence>
<comment type="subcellular location">
    <subcellularLocation>
        <location evidence="5">Cytoplasm</location>
    </subcellularLocation>
</comment>
<dbReference type="InterPro" id="IPR000352">
    <property type="entry name" value="Pep_chain_release_fac_I"/>
</dbReference>
<comment type="function">
    <text evidence="1 5">Peptide chain release factor 1 directs the termination of translation in response to the peptide chain termination codons UAG and UAA.</text>
</comment>
<dbReference type="Pfam" id="PF03462">
    <property type="entry name" value="PCRF"/>
    <property type="match status" value="1"/>
</dbReference>
<keyword evidence="9" id="KW-1185">Reference proteome</keyword>
<dbReference type="InterPro" id="IPR045853">
    <property type="entry name" value="Pep_chain_release_fac_I_sf"/>
</dbReference>
<dbReference type="InterPro" id="IPR050057">
    <property type="entry name" value="Prokaryotic/Mito_RF"/>
</dbReference>
<dbReference type="NCBIfam" id="NF001859">
    <property type="entry name" value="PRK00591.1"/>
    <property type="match status" value="1"/>
</dbReference>
<evidence type="ECO:0000256" key="3">
    <source>
        <dbReference type="ARBA" id="ARBA00022481"/>
    </source>
</evidence>
<dbReference type="SUPFAM" id="SSF75620">
    <property type="entry name" value="Release factor"/>
    <property type="match status" value="1"/>
</dbReference>
<dbReference type="PANTHER" id="PTHR43804:SF7">
    <property type="entry name" value="LD18447P"/>
    <property type="match status" value="1"/>
</dbReference>
<evidence type="ECO:0000256" key="2">
    <source>
        <dbReference type="ARBA" id="ARBA00010835"/>
    </source>
</evidence>
<dbReference type="EMBL" id="JANRMI010000001">
    <property type="protein sequence ID" value="MDG0814857.1"/>
    <property type="molecule type" value="Genomic_DNA"/>
</dbReference>
<keyword evidence="3 5" id="KW-0488">Methylation</keyword>